<dbReference type="PROSITE" id="PS00237">
    <property type="entry name" value="G_PROTEIN_RECEP_F1_1"/>
    <property type="match status" value="1"/>
</dbReference>
<dbReference type="GO" id="GO:0004930">
    <property type="term" value="F:G protein-coupled receptor activity"/>
    <property type="evidence" value="ECO:0007669"/>
    <property type="project" value="UniProtKB-KW"/>
</dbReference>
<keyword evidence="6" id="KW-0675">Receptor</keyword>
<dbReference type="InterPro" id="IPR000276">
    <property type="entry name" value="GPCR_Rhodpsn"/>
</dbReference>
<keyword evidence="5 8" id="KW-0472">Membrane</keyword>
<feature type="transmembrane region" description="Helical" evidence="8">
    <location>
        <begin position="47"/>
        <end position="70"/>
    </location>
</feature>
<evidence type="ECO:0000256" key="8">
    <source>
        <dbReference type="SAM" id="Phobius"/>
    </source>
</evidence>
<sequence>MPNQQTCDVTAVMTLAAAIVAIWTMALIAVERFSVICWRTSTGQFRGAYIAGAIFGWFWTFAVGGTSAGLRHMALDTFPDECTANFSSRDIVQQSLFGISGCAFAFLGTSTIVTCYAAIKHKVIQVRREANAVRARRPTMPERDSSNSSIPAAFNGARRGTMRTVMTVMTVGSTVSAARKDWELGL</sequence>
<dbReference type="PANTHER" id="PTHR24240">
    <property type="entry name" value="OPSIN"/>
    <property type="match status" value="1"/>
</dbReference>
<gene>
    <name evidence="9" type="ORF">M427DRAFT_377830</name>
</gene>
<proteinExistence type="predicted"/>
<keyword evidence="4" id="KW-0297">G-protein coupled receptor</keyword>
<dbReference type="AlphaFoldDB" id="A0A139AV04"/>
<keyword evidence="3 8" id="KW-1133">Transmembrane helix</keyword>
<dbReference type="SUPFAM" id="SSF81321">
    <property type="entry name" value="Family A G protein-coupled receptor-like"/>
    <property type="match status" value="1"/>
</dbReference>
<evidence type="ECO:0000256" key="7">
    <source>
        <dbReference type="SAM" id="MobiDB-lite"/>
    </source>
</evidence>
<keyword evidence="10" id="KW-1185">Reference proteome</keyword>
<keyword evidence="2 8" id="KW-0812">Transmembrane</keyword>
<evidence type="ECO:0000256" key="1">
    <source>
        <dbReference type="ARBA" id="ARBA00004141"/>
    </source>
</evidence>
<comment type="subcellular location">
    <subcellularLocation>
        <location evidence="1">Membrane</location>
        <topology evidence="1">Multi-pass membrane protein</topology>
    </subcellularLocation>
</comment>
<reference evidence="9 10" key="1">
    <citation type="journal article" date="2015" name="Genome Biol. Evol.">
        <title>Phylogenomic analyses indicate that early fungi evolved digesting cell walls of algal ancestors of land plants.</title>
        <authorList>
            <person name="Chang Y."/>
            <person name="Wang S."/>
            <person name="Sekimoto S."/>
            <person name="Aerts A.L."/>
            <person name="Choi C."/>
            <person name="Clum A."/>
            <person name="LaButti K.M."/>
            <person name="Lindquist E.A."/>
            <person name="Yee Ngan C."/>
            <person name="Ohm R.A."/>
            <person name="Salamov A.A."/>
            <person name="Grigoriev I.V."/>
            <person name="Spatafora J.W."/>
            <person name="Berbee M.L."/>
        </authorList>
    </citation>
    <scope>NUCLEOTIDE SEQUENCE [LARGE SCALE GENOMIC DNA]</scope>
    <source>
        <strain evidence="9 10">JEL478</strain>
    </source>
</reference>
<feature type="region of interest" description="Disordered" evidence="7">
    <location>
        <begin position="134"/>
        <end position="153"/>
    </location>
</feature>
<evidence type="ECO:0000256" key="2">
    <source>
        <dbReference type="ARBA" id="ARBA00022692"/>
    </source>
</evidence>
<feature type="transmembrane region" description="Helical" evidence="8">
    <location>
        <begin position="12"/>
        <end position="35"/>
    </location>
</feature>
<feature type="transmembrane region" description="Helical" evidence="8">
    <location>
        <begin position="96"/>
        <end position="119"/>
    </location>
</feature>
<evidence type="ECO:0000256" key="4">
    <source>
        <dbReference type="ARBA" id="ARBA00023040"/>
    </source>
</evidence>
<evidence type="ECO:0000256" key="3">
    <source>
        <dbReference type="ARBA" id="ARBA00022989"/>
    </source>
</evidence>
<dbReference type="OrthoDB" id="5985475at2759"/>
<accession>A0A139AV04</accession>
<dbReference type="InterPro" id="IPR050125">
    <property type="entry name" value="GPCR_opsins"/>
</dbReference>
<evidence type="ECO:0008006" key="11">
    <source>
        <dbReference type="Google" id="ProtNLM"/>
    </source>
</evidence>
<dbReference type="GO" id="GO:0016020">
    <property type="term" value="C:membrane"/>
    <property type="evidence" value="ECO:0007669"/>
    <property type="project" value="UniProtKB-SubCell"/>
</dbReference>
<evidence type="ECO:0000313" key="9">
    <source>
        <dbReference type="EMBL" id="KXS20537.1"/>
    </source>
</evidence>
<evidence type="ECO:0000256" key="6">
    <source>
        <dbReference type="ARBA" id="ARBA00023170"/>
    </source>
</evidence>
<keyword evidence="4" id="KW-0807">Transducer</keyword>
<dbReference type="Proteomes" id="UP000070544">
    <property type="component" value="Unassembled WGS sequence"/>
</dbReference>
<dbReference type="Gene3D" id="1.20.1070.10">
    <property type="entry name" value="Rhodopsin 7-helix transmembrane proteins"/>
    <property type="match status" value="1"/>
</dbReference>
<evidence type="ECO:0000256" key="5">
    <source>
        <dbReference type="ARBA" id="ARBA00023136"/>
    </source>
</evidence>
<protein>
    <recommendedName>
        <fullName evidence="11">G-protein coupled receptors family 1 profile domain-containing protein</fullName>
    </recommendedName>
</protein>
<name>A0A139AV04_GONPJ</name>
<dbReference type="CDD" id="cd00637">
    <property type="entry name" value="7tm_classA_rhodopsin-like"/>
    <property type="match status" value="1"/>
</dbReference>
<evidence type="ECO:0000313" key="10">
    <source>
        <dbReference type="Proteomes" id="UP000070544"/>
    </source>
</evidence>
<organism evidence="9 10">
    <name type="scientific">Gonapodya prolifera (strain JEL478)</name>
    <name type="common">Monoblepharis prolifera</name>
    <dbReference type="NCBI Taxonomy" id="1344416"/>
    <lineage>
        <taxon>Eukaryota</taxon>
        <taxon>Fungi</taxon>
        <taxon>Fungi incertae sedis</taxon>
        <taxon>Chytridiomycota</taxon>
        <taxon>Chytridiomycota incertae sedis</taxon>
        <taxon>Monoblepharidomycetes</taxon>
        <taxon>Monoblepharidales</taxon>
        <taxon>Gonapodyaceae</taxon>
        <taxon>Gonapodya</taxon>
    </lineage>
</organism>
<dbReference type="Pfam" id="PF00001">
    <property type="entry name" value="7tm_1"/>
    <property type="match status" value="1"/>
</dbReference>
<dbReference type="EMBL" id="KQ965735">
    <property type="protein sequence ID" value="KXS20537.1"/>
    <property type="molecule type" value="Genomic_DNA"/>
</dbReference>